<sequence>MRLRLFSLAAAIVVMTGAAFAQDDPTTASVNPAPPSGISVDQVIQKFAAKEAEFKLARDNYTYRQTVSVQTLDGDTVDGEYRQVSDILFDAQGKRTENIVFAPMSTLQRVSMSPEDQEDIRKTMPFVLTTQEIPDYNIKYNGQQRVDELDTYVFEVSPLRMTPGRRYFQGRIWVDQQDLQIVMTHGKPVPDLRKGSENLFPKFTTYREQIDGKYWFPTYTRADDYLQFKRGPVHIREIIKYTDYKRFGSNTKITYEGQEVQKAPEGQQPPPQQQPQQPPK</sequence>
<protein>
    <recommendedName>
        <fullName evidence="5">Outer membrane lipoprotein-sorting protein</fullName>
    </recommendedName>
</protein>
<dbReference type="Gene3D" id="2.50.20.10">
    <property type="entry name" value="Lipoprotein localisation LolA/LolB/LppX"/>
    <property type="match status" value="1"/>
</dbReference>
<evidence type="ECO:0000256" key="1">
    <source>
        <dbReference type="SAM" id="MobiDB-lite"/>
    </source>
</evidence>
<evidence type="ECO:0000313" key="4">
    <source>
        <dbReference type="Proteomes" id="UP000779809"/>
    </source>
</evidence>
<evidence type="ECO:0000313" key="3">
    <source>
        <dbReference type="EMBL" id="MBI2679223.1"/>
    </source>
</evidence>
<keyword evidence="2" id="KW-0732">Signal</keyword>
<dbReference type="Proteomes" id="UP000779809">
    <property type="component" value="Unassembled WGS sequence"/>
</dbReference>
<organism evidence="3 4">
    <name type="scientific">Candidatus Korobacter versatilis</name>
    <dbReference type="NCBI Taxonomy" id="658062"/>
    <lineage>
        <taxon>Bacteria</taxon>
        <taxon>Pseudomonadati</taxon>
        <taxon>Acidobacteriota</taxon>
        <taxon>Terriglobia</taxon>
        <taxon>Terriglobales</taxon>
        <taxon>Candidatus Korobacteraceae</taxon>
        <taxon>Candidatus Korobacter</taxon>
    </lineage>
</organism>
<evidence type="ECO:0000256" key="2">
    <source>
        <dbReference type="SAM" id="SignalP"/>
    </source>
</evidence>
<gene>
    <name evidence="3" type="ORF">HYX28_10630</name>
</gene>
<dbReference type="AlphaFoldDB" id="A0A932A9R2"/>
<evidence type="ECO:0008006" key="5">
    <source>
        <dbReference type="Google" id="ProtNLM"/>
    </source>
</evidence>
<comment type="caution">
    <text evidence="3">The sequence shown here is derived from an EMBL/GenBank/DDBJ whole genome shotgun (WGS) entry which is preliminary data.</text>
</comment>
<accession>A0A932A9R2</accession>
<dbReference type="EMBL" id="JACPNR010000013">
    <property type="protein sequence ID" value="MBI2679223.1"/>
    <property type="molecule type" value="Genomic_DNA"/>
</dbReference>
<reference evidence="3" key="1">
    <citation type="submission" date="2020-07" db="EMBL/GenBank/DDBJ databases">
        <title>Huge and variable diversity of episymbiotic CPR bacteria and DPANN archaea in groundwater ecosystems.</title>
        <authorList>
            <person name="He C.Y."/>
            <person name="Keren R."/>
            <person name="Whittaker M."/>
            <person name="Farag I.F."/>
            <person name="Doudna J."/>
            <person name="Cate J.H.D."/>
            <person name="Banfield J.F."/>
        </authorList>
    </citation>
    <scope>NUCLEOTIDE SEQUENCE</scope>
    <source>
        <strain evidence="3">NC_groundwater_580_Pr5_B-0.1um_64_19</strain>
    </source>
</reference>
<proteinExistence type="predicted"/>
<name>A0A932A9R2_9BACT</name>
<feature type="chain" id="PRO_5037253773" description="Outer membrane lipoprotein-sorting protein" evidence="2">
    <location>
        <begin position="22"/>
        <end position="280"/>
    </location>
</feature>
<feature type="region of interest" description="Disordered" evidence="1">
    <location>
        <begin position="255"/>
        <end position="280"/>
    </location>
</feature>
<feature type="signal peptide" evidence="2">
    <location>
        <begin position="1"/>
        <end position="21"/>
    </location>
</feature>
<feature type="compositionally biased region" description="Pro residues" evidence="1">
    <location>
        <begin position="267"/>
        <end position="280"/>
    </location>
</feature>